<dbReference type="Proteomes" id="UP000515159">
    <property type="component" value="Chromosome 16"/>
</dbReference>
<dbReference type="PANTHER" id="PTHR10728">
    <property type="entry name" value="CYTOSOLIC PHOSPHOLIPASE A2"/>
    <property type="match status" value="1"/>
</dbReference>
<dbReference type="GO" id="GO:0005509">
    <property type="term" value="F:calcium ion binding"/>
    <property type="evidence" value="ECO:0007669"/>
    <property type="project" value="TreeGrafter"/>
</dbReference>
<dbReference type="CTD" id="8605"/>
<dbReference type="RefSeq" id="XP_033779491.1">
    <property type="nucleotide sequence ID" value="XM_033923600.1"/>
</dbReference>
<evidence type="ECO:0000259" key="4">
    <source>
        <dbReference type="PROSITE" id="PS51210"/>
    </source>
</evidence>
<dbReference type="OrthoDB" id="270970at2759"/>
<dbReference type="GO" id="GO:0005544">
    <property type="term" value="F:calcium-dependent phospholipid binding"/>
    <property type="evidence" value="ECO:0007669"/>
    <property type="project" value="TreeGrafter"/>
</dbReference>
<dbReference type="RefSeq" id="XP_033779492.1">
    <property type="nucleotide sequence ID" value="XM_033923601.1"/>
</dbReference>
<dbReference type="AlphaFoldDB" id="A0A6P8PW52"/>
<reference evidence="6 7" key="1">
    <citation type="submission" date="2025-04" db="UniProtKB">
        <authorList>
            <consortium name="RefSeq"/>
        </authorList>
    </citation>
    <scope>IDENTIFICATION</scope>
</reference>
<proteinExistence type="predicted"/>
<evidence type="ECO:0000313" key="5">
    <source>
        <dbReference type="Proteomes" id="UP000515159"/>
    </source>
</evidence>
<dbReference type="GO" id="GO:0046475">
    <property type="term" value="P:glycerophospholipid catabolic process"/>
    <property type="evidence" value="ECO:0007669"/>
    <property type="project" value="TreeGrafter"/>
</dbReference>
<dbReference type="InterPro" id="IPR016035">
    <property type="entry name" value="Acyl_Trfase/lysoPLipase"/>
</dbReference>
<evidence type="ECO:0000313" key="6">
    <source>
        <dbReference type="RefSeq" id="XP_033779491.1"/>
    </source>
</evidence>
<keyword evidence="5" id="KW-1185">Reference proteome</keyword>
<keyword evidence="1 3" id="KW-0378">Hydrolase</keyword>
<keyword evidence="2 3" id="KW-0443">Lipid metabolism</keyword>
<dbReference type="PROSITE" id="PS51210">
    <property type="entry name" value="PLA2C"/>
    <property type="match status" value="1"/>
</dbReference>
<evidence type="ECO:0000256" key="2">
    <source>
        <dbReference type="ARBA" id="ARBA00023098"/>
    </source>
</evidence>
<dbReference type="GO" id="GO:0005654">
    <property type="term" value="C:nucleoplasm"/>
    <property type="evidence" value="ECO:0007669"/>
    <property type="project" value="TreeGrafter"/>
</dbReference>
<dbReference type="SMART" id="SM00022">
    <property type="entry name" value="PLAc"/>
    <property type="match status" value="1"/>
</dbReference>
<evidence type="ECO:0000313" key="7">
    <source>
        <dbReference type="RefSeq" id="XP_033779492.1"/>
    </source>
</evidence>
<dbReference type="GeneID" id="117349904"/>
<sequence length="572" mass="64110">MTSLLFGSTATSATSAASDQVNSKIRFSTDLSDGEKKSVENRKAKVAACLRNLGMAVDPNNVPQIAVILSGGSMTAAIGSLGNLVELKKQNLLDAVTYIPGCSGGTWCMSQLYDKGDWTLDIETIAKGILDKWASLDFDPTKGLEKLKEAAEKDNYSLTHLWCYVFVNFACKDLNETKITSQRAICEDGRVPYPYYSATDKQRLDINGRNDFGVWFQMSPHETGYPLIGASINSEFFDSKYSESKLVKKEPELDLCYLQGIWSSAPGDPEQWIKIIIEKITELIVQPYAPPSQQPTGLISKLPVLGNLTDIFDLTSKLRKIVNETTEGSEIVLEKLLTLLSELRDSASYQLVKWMNGRWNKNDLEEKANLAAILNLLLFVEFTDLVIPVAKLLVKTVLCLVGWIWGTTDNFLYKSGASVPTDLTQREVRYLIDAGHAINSPYPLILRKQQNVKCILSFEYFPMLDPFVGIKQASDYCKANNIPFPKVEIDPADQSNPKDCYIFEGENVPTVLHFPVFNNVTSKGTVQLRTVEYNIACLQYNKEQIKILYELSKMNVRNNVPKIIESIRKYCN</sequence>
<dbReference type="InterPro" id="IPR002642">
    <property type="entry name" value="LysoPLipase_cat_dom"/>
</dbReference>
<feature type="domain" description="PLA2c" evidence="4">
    <location>
        <begin position="17"/>
        <end position="572"/>
    </location>
</feature>
<accession>A0A6P8PW52</accession>
<name>A0A6P8PW52_GEOSA</name>
<protein>
    <submittedName>
        <fullName evidence="6 7">Cytosolic phospholipase A2 gamma</fullName>
    </submittedName>
</protein>
<gene>
    <name evidence="6 7" type="primary">PLA2G4C</name>
</gene>
<dbReference type="GO" id="GO:0047498">
    <property type="term" value="F:calcium-dependent phospholipase A2 activity"/>
    <property type="evidence" value="ECO:0007669"/>
    <property type="project" value="TreeGrafter"/>
</dbReference>
<dbReference type="SUPFAM" id="SSF52151">
    <property type="entry name" value="FabD/lysophospholipase-like"/>
    <property type="match status" value="2"/>
</dbReference>
<keyword evidence="3" id="KW-0442">Lipid degradation</keyword>
<organism evidence="5 6">
    <name type="scientific">Geotrypetes seraphini</name>
    <name type="common">Gaboon caecilian</name>
    <name type="synonym">Caecilia seraphini</name>
    <dbReference type="NCBI Taxonomy" id="260995"/>
    <lineage>
        <taxon>Eukaryota</taxon>
        <taxon>Metazoa</taxon>
        <taxon>Chordata</taxon>
        <taxon>Craniata</taxon>
        <taxon>Vertebrata</taxon>
        <taxon>Euteleostomi</taxon>
        <taxon>Amphibia</taxon>
        <taxon>Gymnophiona</taxon>
        <taxon>Geotrypetes</taxon>
    </lineage>
</organism>
<dbReference type="GO" id="GO:0005635">
    <property type="term" value="C:nuclear envelope"/>
    <property type="evidence" value="ECO:0007669"/>
    <property type="project" value="TreeGrafter"/>
</dbReference>
<evidence type="ECO:0000256" key="1">
    <source>
        <dbReference type="ARBA" id="ARBA00022801"/>
    </source>
</evidence>
<evidence type="ECO:0000256" key="3">
    <source>
        <dbReference type="PROSITE-ProRule" id="PRU00555"/>
    </source>
</evidence>
<dbReference type="PANTHER" id="PTHR10728:SF39">
    <property type="entry name" value="CYTOSOLIC PHOSPHOLIPASE A2 GAMMA"/>
    <property type="match status" value="1"/>
</dbReference>
<dbReference type="KEGG" id="gsh:117349904"/>
<dbReference type="GO" id="GO:0005829">
    <property type="term" value="C:cytosol"/>
    <property type="evidence" value="ECO:0007669"/>
    <property type="project" value="TreeGrafter"/>
</dbReference>
<dbReference type="Pfam" id="PF01735">
    <property type="entry name" value="PLA2_B"/>
    <property type="match status" value="1"/>
</dbReference>
<dbReference type="Gene3D" id="3.40.1090.10">
    <property type="entry name" value="Cytosolic phospholipase A2 catalytic domain"/>
    <property type="match status" value="1"/>
</dbReference>